<accession>A0A2N8ZM19</accession>
<name>A0A2N8ZM19_9VIBR</name>
<dbReference type="KEGG" id="vta:B1343"/>
<evidence type="ECO:0000313" key="2">
    <source>
        <dbReference type="Proteomes" id="UP000235828"/>
    </source>
</evidence>
<proteinExistence type="predicted"/>
<dbReference type="EMBL" id="LT960612">
    <property type="protein sequence ID" value="SON52954.1"/>
    <property type="molecule type" value="Genomic_DNA"/>
</dbReference>
<sequence length="193" mass="21604">MKGTDYSAAIMTWLNQEFVANGYELTTPVGLDLVPESAKYHAVNFSLNHQRISYRRGKVTEDRPGAFLAIWQRPSLPSLETKPIPLEQSDLDFLVVEVQSHVSLSPQSDIEPTQGLFVFPVDVLVAKGIVSSSKRKGKTGIRVFPPWSADRGLDGTKVFSESGKRTQRWQLPYFVARDKAGKLDQSKLRQLLS</sequence>
<dbReference type="Gene3D" id="3.40.1350.140">
    <property type="entry name" value="MepB-like"/>
    <property type="match status" value="1"/>
</dbReference>
<dbReference type="Proteomes" id="UP000235828">
    <property type="component" value="Chromosome B"/>
</dbReference>
<dbReference type="AlphaFoldDB" id="A0A2N8ZM19"/>
<dbReference type="RefSeq" id="WP_197708679.1">
    <property type="nucleotide sequence ID" value="NZ_LT960612.1"/>
</dbReference>
<organism evidence="1 2">
    <name type="scientific">Vibrio tapetis subsp. tapetis</name>
    <dbReference type="NCBI Taxonomy" id="1671868"/>
    <lineage>
        <taxon>Bacteria</taxon>
        <taxon>Pseudomonadati</taxon>
        <taxon>Pseudomonadota</taxon>
        <taxon>Gammaproteobacteria</taxon>
        <taxon>Vibrionales</taxon>
        <taxon>Vibrionaceae</taxon>
        <taxon>Vibrio</taxon>
    </lineage>
</organism>
<dbReference type="Pfam" id="PF08877">
    <property type="entry name" value="MepB-like"/>
    <property type="match status" value="1"/>
</dbReference>
<dbReference type="InterPro" id="IPR011235">
    <property type="entry name" value="MepB-like"/>
</dbReference>
<gene>
    <name evidence="1" type="ORF">VTAP4600_B1343</name>
</gene>
<protein>
    <recommendedName>
        <fullName evidence="3">MepB family protein</fullName>
    </recommendedName>
</protein>
<evidence type="ECO:0000313" key="1">
    <source>
        <dbReference type="EMBL" id="SON52954.1"/>
    </source>
</evidence>
<keyword evidence="2" id="KW-1185">Reference proteome</keyword>
<dbReference type="InterPro" id="IPR038231">
    <property type="entry name" value="MepB-like_sf"/>
</dbReference>
<reference evidence="1 2" key="1">
    <citation type="submission" date="2017-10" db="EMBL/GenBank/DDBJ databases">
        <authorList>
            <person name="Banno H."/>
            <person name="Chua N.-H."/>
        </authorList>
    </citation>
    <scope>NUCLEOTIDE SEQUENCE [LARGE SCALE GENOMIC DNA]</scope>
    <source>
        <strain evidence="1">Vibrio tapetis CECT4600</strain>
    </source>
</reference>
<evidence type="ECO:0008006" key="3">
    <source>
        <dbReference type="Google" id="ProtNLM"/>
    </source>
</evidence>